<feature type="transmembrane region" description="Helical" evidence="1">
    <location>
        <begin position="20"/>
        <end position="39"/>
    </location>
</feature>
<dbReference type="AlphaFoldDB" id="A0A0A0LDT4"/>
<keyword evidence="1" id="KW-1133">Transmembrane helix</keyword>
<dbReference type="Proteomes" id="UP000029981">
    <property type="component" value="Chromosome 3"/>
</dbReference>
<keyword evidence="1" id="KW-0812">Transmembrane</keyword>
<keyword evidence="3" id="KW-1185">Reference proteome</keyword>
<dbReference type="EMBL" id="CM002924">
    <property type="protein sequence ID" value="KGN59938.1"/>
    <property type="molecule type" value="Genomic_DNA"/>
</dbReference>
<reference evidence="2 3" key="1">
    <citation type="journal article" date="2009" name="Nat. Genet.">
        <title>The genome of the cucumber, Cucumis sativus L.</title>
        <authorList>
            <person name="Huang S."/>
            <person name="Li R."/>
            <person name="Zhang Z."/>
            <person name="Li L."/>
            <person name="Gu X."/>
            <person name="Fan W."/>
            <person name="Lucas W.J."/>
            <person name="Wang X."/>
            <person name="Xie B."/>
            <person name="Ni P."/>
            <person name="Ren Y."/>
            <person name="Zhu H."/>
            <person name="Li J."/>
            <person name="Lin K."/>
            <person name="Jin W."/>
            <person name="Fei Z."/>
            <person name="Li G."/>
            <person name="Staub J."/>
            <person name="Kilian A."/>
            <person name="van der Vossen E.A."/>
            <person name="Wu Y."/>
            <person name="Guo J."/>
            <person name="He J."/>
            <person name="Jia Z."/>
            <person name="Ren Y."/>
            <person name="Tian G."/>
            <person name="Lu Y."/>
            <person name="Ruan J."/>
            <person name="Qian W."/>
            <person name="Wang M."/>
            <person name="Huang Q."/>
            <person name="Li B."/>
            <person name="Xuan Z."/>
            <person name="Cao J."/>
            <person name="Asan"/>
            <person name="Wu Z."/>
            <person name="Zhang J."/>
            <person name="Cai Q."/>
            <person name="Bai Y."/>
            <person name="Zhao B."/>
            <person name="Han Y."/>
            <person name="Li Y."/>
            <person name="Li X."/>
            <person name="Wang S."/>
            <person name="Shi Q."/>
            <person name="Liu S."/>
            <person name="Cho W.K."/>
            <person name="Kim J.Y."/>
            <person name="Xu Y."/>
            <person name="Heller-Uszynska K."/>
            <person name="Miao H."/>
            <person name="Cheng Z."/>
            <person name="Zhang S."/>
            <person name="Wu J."/>
            <person name="Yang Y."/>
            <person name="Kang H."/>
            <person name="Li M."/>
            <person name="Liang H."/>
            <person name="Ren X."/>
            <person name="Shi Z."/>
            <person name="Wen M."/>
            <person name="Jian M."/>
            <person name="Yang H."/>
            <person name="Zhang G."/>
            <person name="Yang Z."/>
            <person name="Chen R."/>
            <person name="Liu S."/>
            <person name="Li J."/>
            <person name="Ma L."/>
            <person name="Liu H."/>
            <person name="Zhou Y."/>
            <person name="Zhao J."/>
            <person name="Fang X."/>
            <person name="Li G."/>
            <person name="Fang L."/>
            <person name="Li Y."/>
            <person name="Liu D."/>
            <person name="Zheng H."/>
            <person name="Zhang Y."/>
            <person name="Qin N."/>
            <person name="Li Z."/>
            <person name="Yang G."/>
            <person name="Yang S."/>
            <person name="Bolund L."/>
            <person name="Kristiansen K."/>
            <person name="Zheng H."/>
            <person name="Li S."/>
            <person name="Zhang X."/>
            <person name="Yang H."/>
            <person name="Wang J."/>
            <person name="Sun R."/>
            <person name="Zhang B."/>
            <person name="Jiang S."/>
            <person name="Wang J."/>
            <person name="Du Y."/>
            <person name="Li S."/>
        </authorList>
    </citation>
    <scope>NUCLEOTIDE SEQUENCE [LARGE SCALE GENOMIC DNA]</scope>
    <source>
        <strain evidence="3">cv. 9930</strain>
    </source>
</reference>
<proteinExistence type="predicted"/>
<reference evidence="2 3" key="4">
    <citation type="journal article" date="2011" name="BMC Genomics">
        <title>RNA-Seq improves annotation of protein-coding genes in the cucumber genome.</title>
        <authorList>
            <person name="Li Z."/>
            <person name="Zhang Z."/>
            <person name="Yan P."/>
            <person name="Huang S."/>
            <person name="Fei Z."/>
            <person name="Lin K."/>
        </authorList>
    </citation>
    <scope>NUCLEOTIDE SEQUENCE [LARGE SCALE GENOMIC DNA]</scope>
    <source>
        <strain evidence="3">cv. 9930</strain>
    </source>
</reference>
<reference evidence="2 3" key="3">
    <citation type="journal article" date="2010" name="BMC Genomics">
        <title>Transcriptome sequencing and comparative analysis of cucumber flowers with different sex types.</title>
        <authorList>
            <person name="Guo S."/>
            <person name="Zheng Y."/>
            <person name="Joung J.G."/>
            <person name="Liu S."/>
            <person name="Zhang Z."/>
            <person name="Crasta O.R."/>
            <person name="Sobral B.W."/>
            <person name="Xu Y."/>
            <person name="Huang S."/>
            <person name="Fei Z."/>
        </authorList>
    </citation>
    <scope>NUCLEOTIDE SEQUENCE [LARGE SCALE GENOMIC DNA]</scope>
    <source>
        <strain evidence="3">cv. 9930</strain>
    </source>
</reference>
<evidence type="ECO:0000256" key="1">
    <source>
        <dbReference type="SAM" id="Phobius"/>
    </source>
</evidence>
<protein>
    <submittedName>
        <fullName evidence="2">Uncharacterized protein</fullName>
    </submittedName>
</protein>
<accession>A0A0A0LDT4</accession>
<evidence type="ECO:0000313" key="2">
    <source>
        <dbReference type="EMBL" id="KGN59938.1"/>
    </source>
</evidence>
<keyword evidence="1" id="KW-0472">Membrane</keyword>
<sequence>MDTKWGLRDLVIGMRGSADLWYYCLRFPLVIGCLLLCKWRLTLDLDLYKSYEQAGSH</sequence>
<dbReference type="Gramene" id="KGN59938">
    <property type="protein sequence ID" value="KGN59938"/>
    <property type="gene ID" value="Csa_3G855320"/>
</dbReference>
<reference evidence="2 3" key="2">
    <citation type="journal article" date="2009" name="PLoS ONE">
        <title>An integrated genetic and cytogenetic map of the cucumber genome.</title>
        <authorList>
            <person name="Ren Y."/>
            <person name="Zhang Z."/>
            <person name="Liu J."/>
            <person name="Staub J.E."/>
            <person name="Han Y."/>
            <person name="Cheng Z."/>
            <person name="Li X."/>
            <person name="Lu J."/>
            <person name="Miao H."/>
            <person name="Kang H."/>
            <person name="Xie B."/>
            <person name="Gu X."/>
            <person name="Wang X."/>
            <person name="Du Y."/>
            <person name="Jin W."/>
            <person name="Huang S."/>
        </authorList>
    </citation>
    <scope>NUCLEOTIDE SEQUENCE [LARGE SCALE GENOMIC DNA]</scope>
    <source>
        <strain evidence="3">cv. 9930</strain>
    </source>
</reference>
<organism evidence="2 3">
    <name type="scientific">Cucumis sativus</name>
    <name type="common">Cucumber</name>
    <dbReference type="NCBI Taxonomy" id="3659"/>
    <lineage>
        <taxon>Eukaryota</taxon>
        <taxon>Viridiplantae</taxon>
        <taxon>Streptophyta</taxon>
        <taxon>Embryophyta</taxon>
        <taxon>Tracheophyta</taxon>
        <taxon>Spermatophyta</taxon>
        <taxon>Magnoliopsida</taxon>
        <taxon>eudicotyledons</taxon>
        <taxon>Gunneridae</taxon>
        <taxon>Pentapetalae</taxon>
        <taxon>rosids</taxon>
        <taxon>fabids</taxon>
        <taxon>Cucurbitales</taxon>
        <taxon>Cucurbitaceae</taxon>
        <taxon>Benincaseae</taxon>
        <taxon>Cucumis</taxon>
    </lineage>
</organism>
<evidence type="ECO:0000313" key="3">
    <source>
        <dbReference type="Proteomes" id="UP000029981"/>
    </source>
</evidence>
<name>A0A0A0LDT4_CUCSA</name>
<gene>
    <name evidence="2" type="ORF">Csa_3G855320</name>
</gene>